<reference evidence="1 2" key="1">
    <citation type="journal article" date="2021" name="Plant Biotechnol. J.">
        <title>Multi-omics assisted identification of the key and species-specific regulatory components of drought-tolerant mechanisms in Gossypium stocksii.</title>
        <authorList>
            <person name="Yu D."/>
            <person name="Ke L."/>
            <person name="Zhang D."/>
            <person name="Wu Y."/>
            <person name="Sun Y."/>
            <person name="Mei J."/>
            <person name="Sun J."/>
            <person name="Sun Y."/>
        </authorList>
    </citation>
    <scope>NUCLEOTIDE SEQUENCE [LARGE SCALE GENOMIC DNA]</scope>
    <source>
        <strain evidence="2">cv. E1</strain>
        <tissue evidence="1">Leaf</tissue>
    </source>
</reference>
<evidence type="ECO:0000313" key="1">
    <source>
        <dbReference type="EMBL" id="KAH1073794.1"/>
    </source>
</evidence>
<accession>A0A9D3V7Y4</accession>
<organism evidence="1 2">
    <name type="scientific">Gossypium stocksii</name>
    <dbReference type="NCBI Taxonomy" id="47602"/>
    <lineage>
        <taxon>Eukaryota</taxon>
        <taxon>Viridiplantae</taxon>
        <taxon>Streptophyta</taxon>
        <taxon>Embryophyta</taxon>
        <taxon>Tracheophyta</taxon>
        <taxon>Spermatophyta</taxon>
        <taxon>Magnoliopsida</taxon>
        <taxon>eudicotyledons</taxon>
        <taxon>Gunneridae</taxon>
        <taxon>Pentapetalae</taxon>
        <taxon>rosids</taxon>
        <taxon>malvids</taxon>
        <taxon>Malvales</taxon>
        <taxon>Malvaceae</taxon>
        <taxon>Malvoideae</taxon>
        <taxon>Gossypium</taxon>
    </lineage>
</organism>
<gene>
    <name evidence="1" type="ORF">J1N35_026122</name>
</gene>
<proteinExistence type="predicted"/>
<protein>
    <submittedName>
        <fullName evidence="1">Uncharacterized protein</fullName>
    </submittedName>
</protein>
<dbReference type="Proteomes" id="UP000828251">
    <property type="component" value="Unassembled WGS sequence"/>
</dbReference>
<dbReference type="EMBL" id="JAIQCV010000008">
    <property type="protein sequence ID" value="KAH1073794.1"/>
    <property type="molecule type" value="Genomic_DNA"/>
</dbReference>
<sequence length="82" mass="9149">DNSRKYSLVVGRTIMSHSEASTYITASINIDIIFYYLKIALVACIVPSSPRFGEIAIITYSAICSADPLVYNELRVVAYHMK</sequence>
<comment type="caution">
    <text evidence="1">The sequence shown here is derived from an EMBL/GenBank/DDBJ whole genome shotgun (WGS) entry which is preliminary data.</text>
</comment>
<evidence type="ECO:0000313" key="2">
    <source>
        <dbReference type="Proteomes" id="UP000828251"/>
    </source>
</evidence>
<dbReference type="AlphaFoldDB" id="A0A9D3V7Y4"/>
<keyword evidence="2" id="KW-1185">Reference proteome</keyword>
<feature type="non-terminal residue" evidence="1">
    <location>
        <position position="1"/>
    </location>
</feature>
<feature type="non-terminal residue" evidence="1">
    <location>
        <position position="82"/>
    </location>
</feature>
<name>A0A9D3V7Y4_9ROSI</name>